<feature type="region of interest" description="Disordered" evidence="1">
    <location>
        <begin position="51"/>
        <end position="91"/>
    </location>
</feature>
<dbReference type="RefSeq" id="WP_309969474.1">
    <property type="nucleotide sequence ID" value="NZ_JAVDWH010000001.1"/>
</dbReference>
<evidence type="ECO:0000313" key="2">
    <source>
        <dbReference type="EMBL" id="MDR7086847.1"/>
    </source>
</evidence>
<reference evidence="2 3" key="1">
    <citation type="submission" date="2023-07" db="EMBL/GenBank/DDBJ databases">
        <title>Sorghum-associated microbial communities from plants grown in Nebraska, USA.</title>
        <authorList>
            <person name="Schachtman D."/>
        </authorList>
    </citation>
    <scope>NUCLEOTIDE SEQUENCE [LARGE SCALE GENOMIC DNA]</scope>
    <source>
        <strain evidence="2 3">BE248</strain>
    </source>
</reference>
<evidence type="ECO:0000313" key="3">
    <source>
        <dbReference type="Proteomes" id="UP001257739"/>
    </source>
</evidence>
<proteinExistence type="predicted"/>
<evidence type="ECO:0000256" key="1">
    <source>
        <dbReference type="SAM" id="MobiDB-lite"/>
    </source>
</evidence>
<dbReference type="EMBL" id="JAVDWH010000001">
    <property type="protein sequence ID" value="MDR7086847.1"/>
    <property type="molecule type" value="Genomic_DNA"/>
</dbReference>
<keyword evidence="3" id="KW-1185">Reference proteome</keyword>
<organism evidence="2 3">
    <name type="scientific">Aeromicrobium panaciterrae</name>
    <dbReference type="NCBI Taxonomy" id="363861"/>
    <lineage>
        <taxon>Bacteria</taxon>
        <taxon>Bacillati</taxon>
        <taxon>Actinomycetota</taxon>
        <taxon>Actinomycetes</taxon>
        <taxon>Propionibacteriales</taxon>
        <taxon>Nocardioidaceae</taxon>
        <taxon>Aeromicrobium</taxon>
    </lineage>
</organism>
<sequence length="91" mass="10635">MTREFNPHEDAESIEFLLAEEAEAAAYRAAHPEKFPEPDWSRWSGGTWTLEEARRKAADPETEWSKEPPHSHPRWHENGFELVKDHGEEKP</sequence>
<accession>A0ABU1UNT6</accession>
<comment type="caution">
    <text evidence="2">The sequence shown here is derived from an EMBL/GenBank/DDBJ whole genome shotgun (WGS) entry which is preliminary data.</text>
</comment>
<protein>
    <submittedName>
        <fullName evidence="2">Uncharacterized protein</fullName>
    </submittedName>
</protein>
<dbReference type="Proteomes" id="UP001257739">
    <property type="component" value="Unassembled WGS sequence"/>
</dbReference>
<gene>
    <name evidence="2" type="ORF">J2X11_001686</name>
</gene>
<name>A0ABU1UNT6_9ACTN</name>